<dbReference type="Pfam" id="PF20463">
    <property type="entry name" value="PDH_C"/>
    <property type="match status" value="1"/>
</dbReference>
<organism evidence="4 5">
    <name type="scientific">Acholeplasma hippikon</name>
    <dbReference type="NCBI Taxonomy" id="264636"/>
    <lineage>
        <taxon>Bacteria</taxon>
        <taxon>Bacillati</taxon>
        <taxon>Mycoplasmatota</taxon>
        <taxon>Mollicutes</taxon>
        <taxon>Acholeplasmatales</taxon>
        <taxon>Acholeplasmataceae</taxon>
        <taxon>Acholeplasma</taxon>
    </lineage>
</organism>
<dbReference type="GO" id="GO:0006571">
    <property type="term" value="P:tyrosine biosynthetic process"/>
    <property type="evidence" value="ECO:0007669"/>
    <property type="project" value="InterPro"/>
</dbReference>
<dbReference type="GO" id="GO:0008977">
    <property type="term" value="F:prephenate dehydrogenase (NAD+) activity"/>
    <property type="evidence" value="ECO:0007669"/>
    <property type="project" value="InterPro"/>
</dbReference>
<dbReference type="InterPro" id="IPR008927">
    <property type="entry name" value="6-PGluconate_DH-like_C_sf"/>
</dbReference>
<evidence type="ECO:0000259" key="3">
    <source>
        <dbReference type="PROSITE" id="PS51176"/>
    </source>
</evidence>
<dbReference type="KEGG" id="ahk:NCTC10172_00902"/>
<dbReference type="GO" id="GO:0004665">
    <property type="term" value="F:prephenate dehydrogenase (NADP+) activity"/>
    <property type="evidence" value="ECO:0007669"/>
    <property type="project" value="InterPro"/>
</dbReference>
<dbReference type="InterPro" id="IPR003099">
    <property type="entry name" value="Prephen_DH"/>
</dbReference>
<proteinExistence type="inferred from homology"/>
<keyword evidence="2 4" id="KW-0560">Oxidoreductase</keyword>
<dbReference type="InterPro" id="IPR046826">
    <property type="entry name" value="PDH_N"/>
</dbReference>
<dbReference type="SUPFAM" id="SSF48179">
    <property type="entry name" value="6-phosphogluconate dehydrogenase C-terminal domain-like"/>
    <property type="match status" value="1"/>
</dbReference>
<dbReference type="PANTHER" id="PTHR21363">
    <property type="entry name" value="PREPHENATE DEHYDROGENASE"/>
    <property type="match status" value="1"/>
</dbReference>
<dbReference type="InterPro" id="IPR050812">
    <property type="entry name" value="Preph/Arog_dehydrog"/>
</dbReference>
<dbReference type="EC" id="1.3.1.43" evidence="4"/>
<dbReference type="GO" id="GO:0047794">
    <property type="term" value="F:cyclohexadienyl dehydrogenase activity"/>
    <property type="evidence" value="ECO:0007669"/>
    <property type="project" value="UniProtKB-EC"/>
</dbReference>
<dbReference type="Proteomes" id="UP000290909">
    <property type="component" value="Chromosome"/>
</dbReference>
<dbReference type="EMBL" id="LR215050">
    <property type="protein sequence ID" value="VEU82876.1"/>
    <property type="molecule type" value="Genomic_DNA"/>
</dbReference>
<protein>
    <submittedName>
        <fullName evidence="4">Arogenate dehydrogenase</fullName>
        <ecNumber evidence="4">1.3.1.43</ecNumber>
    </submittedName>
</protein>
<evidence type="ECO:0000256" key="2">
    <source>
        <dbReference type="ARBA" id="ARBA00023002"/>
    </source>
</evidence>
<dbReference type="InterPro" id="IPR036291">
    <property type="entry name" value="NAD(P)-bd_dom_sf"/>
</dbReference>
<keyword evidence="5" id="KW-1185">Reference proteome</keyword>
<evidence type="ECO:0000313" key="4">
    <source>
        <dbReference type="EMBL" id="VEU82876.1"/>
    </source>
</evidence>
<name>A0A449BK85_9MOLU</name>
<evidence type="ECO:0000256" key="1">
    <source>
        <dbReference type="ARBA" id="ARBA00007964"/>
    </source>
</evidence>
<evidence type="ECO:0000313" key="5">
    <source>
        <dbReference type="Proteomes" id="UP000290909"/>
    </source>
</evidence>
<dbReference type="Gene3D" id="1.10.3660.10">
    <property type="entry name" value="6-phosphogluconate dehydrogenase C-terminal like domain"/>
    <property type="match status" value="1"/>
</dbReference>
<dbReference type="PROSITE" id="PS51176">
    <property type="entry name" value="PDH_ADH"/>
    <property type="match status" value="1"/>
</dbReference>
<dbReference type="STRING" id="1408416.GCA_000702765_00340"/>
<feature type="domain" description="Prephenate/arogenate dehydrogenase" evidence="3">
    <location>
        <begin position="1"/>
        <end position="266"/>
    </location>
</feature>
<reference evidence="4 5" key="1">
    <citation type="submission" date="2019-01" db="EMBL/GenBank/DDBJ databases">
        <authorList>
            <consortium name="Pathogen Informatics"/>
        </authorList>
    </citation>
    <scope>NUCLEOTIDE SEQUENCE [LARGE SCALE GENOMIC DNA]</scope>
    <source>
        <strain evidence="4 5">NCTC10172</strain>
    </source>
</reference>
<gene>
    <name evidence="4" type="primary">tyrC</name>
    <name evidence="4" type="ORF">NCTC10172_00902</name>
</gene>
<comment type="similarity">
    <text evidence="1">Belongs to the prephenate/arogenate dehydrogenase family.</text>
</comment>
<sequence>MGSTFAESLMRKGHQVFGFDKDQKVIEKAIKDQVIYDSNLDLIDEADLIMLCLYPKQNIEFVRTHKNRFNKQLITDISGTKVHMINEILSILPHIRYVSTHPMAGREKNGYDNRDLTMFKDANFLIVKNENSTMKDIKLIEGLAKELAFGRITTLDPREHDQLIAHTSQLTHLLAVSLMLSDDSVHTKDATGDSFRDLTRIAKINEEMWSELFMDNKEALIEETNRFISVLENLKNMIKHEDYSQLKSNLRKSKEKRISFDESKSR</sequence>
<dbReference type="InterPro" id="IPR046825">
    <property type="entry name" value="PDH_C"/>
</dbReference>
<dbReference type="Gene3D" id="3.40.50.720">
    <property type="entry name" value="NAD(P)-binding Rossmann-like Domain"/>
    <property type="match status" value="1"/>
</dbReference>
<accession>A0A449BK85</accession>
<dbReference type="PANTHER" id="PTHR21363:SF0">
    <property type="entry name" value="PREPHENATE DEHYDROGENASE [NADP(+)]"/>
    <property type="match status" value="1"/>
</dbReference>
<dbReference type="AlphaFoldDB" id="A0A449BK85"/>
<dbReference type="SUPFAM" id="SSF51735">
    <property type="entry name" value="NAD(P)-binding Rossmann-fold domains"/>
    <property type="match status" value="1"/>
</dbReference>
<dbReference type="Pfam" id="PF02153">
    <property type="entry name" value="PDH_N"/>
    <property type="match status" value="1"/>
</dbReference>
<dbReference type="GO" id="GO:0070403">
    <property type="term" value="F:NAD+ binding"/>
    <property type="evidence" value="ECO:0007669"/>
    <property type="project" value="InterPro"/>
</dbReference>